<comment type="caution">
    <text evidence="1">The sequence shown here is derived from an EMBL/GenBank/DDBJ whole genome shotgun (WGS) entry which is preliminary data.</text>
</comment>
<organism evidence="1 2">
    <name type="scientific">Chroococcidiopsis cubana SAG 39.79</name>
    <dbReference type="NCBI Taxonomy" id="388085"/>
    <lineage>
        <taxon>Bacteria</taxon>
        <taxon>Bacillati</taxon>
        <taxon>Cyanobacteriota</taxon>
        <taxon>Cyanophyceae</taxon>
        <taxon>Chroococcidiopsidales</taxon>
        <taxon>Chroococcidiopsidaceae</taxon>
        <taxon>Chroococcidiopsis</taxon>
    </lineage>
</organism>
<protein>
    <submittedName>
        <fullName evidence="1">Uncharacterized protein</fullName>
    </submittedName>
</protein>
<name>A0AB37UFT7_9CYAN</name>
<dbReference type="Proteomes" id="UP000282574">
    <property type="component" value="Unassembled WGS sequence"/>
</dbReference>
<gene>
    <name evidence="1" type="ORF">DSM107010_42390</name>
</gene>
<evidence type="ECO:0000313" key="1">
    <source>
        <dbReference type="EMBL" id="RUT10450.1"/>
    </source>
</evidence>
<dbReference type="EMBL" id="RSCK01000042">
    <property type="protein sequence ID" value="RUT10450.1"/>
    <property type="molecule type" value="Genomic_DNA"/>
</dbReference>
<reference evidence="1 2" key="1">
    <citation type="journal article" date="2019" name="Genome Biol. Evol.">
        <title>Day and night: Metabolic profiles and evolutionary relationships of six axenic non-marine cyanobacteria.</title>
        <authorList>
            <person name="Will S.E."/>
            <person name="Henke P."/>
            <person name="Boedeker C."/>
            <person name="Huang S."/>
            <person name="Brinkmann H."/>
            <person name="Rohde M."/>
            <person name="Jarek M."/>
            <person name="Friedl T."/>
            <person name="Seufert S."/>
            <person name="Schumacher M."/>
            <person name="Overmann J."/>
            <person name="Neumann-Schaal M."/>
            <person name="Petersen J."/>
        </authorList>
    </citation>
    <scope>NUCLEOTIDE SEQUENCE [LARGE SCALE GENOMIC DNA]</scope>
    <source>
        <strain evidence="1 2">SAG 39.79</strain>
    </source>
</reference>
<sequence>MENNKIQVKKFVKCFELLKLFLPSSRESLYSSKNVMPTKNTLKYNSYLMFQFDIKAKPTNISFGKNVLCSLC</sequence>
<keyword evidence="2" id="KW-1185">Reference proteome</keyword>
<proteinExistence type="predicted"/>
<accession>A0AB37UFT7</accession>
<evidence type="ECO:0000313" key="2">
    <source>
        <dbReference type="Proteomes" id="UP000282574"/>
    </source>
</evidence>
<dbReference type="AlphaFoldDB" id="A0AB37UFT7"/>